<evidence type="ECO:0000256" key="4">
    <source>
        <dbReference type="ARBA" id="ARBA00023242"/>
    </source>
</evidence>
<keyword evidence="7" id="KW-1185">Reference proteome</keyword>
<accession>A0A0U5G1D2</accession>
<keyword evidence="3" id="KW-0804">Transcription</keyword>
<gene>
    <name evidence="6" type="ORF">ASPCAL06649</name>
</gene>
<reference evidence="7" key="1">
    <citation type="journal article" date="2016" name="Genome Announc.">
        <title>Draft genome sequences of fungus Aspergillus calidoustus.</title>
        <authorList>
            <person name="Horn F."/>
            <person name="Linde J."/>
            <person name="Mattern D.J."/>
            <person name="Walther G."/>
            <person name="Guthke R."/>
            <person name="Scherlach K."/>
            <person name="Martin K."/>
            <person name="Brakhage A.A."/>
            <person name="Petzke L."/>
            <person name="Valiante V."/>
        </authorList>
    </citation>
    <scope>NUCLEOTIDE SEQUENCE [LARGE SCALE GENOMIC DNA]</scope>
    <source>
        <strain evidence="7">SF006504</strain>
    </source>
</reference>
<dbReference type="Pfam" id="PF00172">
    <property type="entry name" value="Zn_clus"/>
    <property type="match status" value="2"/>
</dbReference>
<dbReference type="PROSITE" id="PS50048">
    <property type="entry name" value="ZN2_CY6_FUNGAL_2"/>
    <property type="match status" value="2"/>
</dbReference>
<dbReference type="GO" id="GO:0003677">
    <property type="term" value="F:DNA binding"/>
    <property type="evidence" value="ECO:0007669"/>
    <property type="project" value="UniProtKB-KW"/>
</dbReference>
<dbReference type="AlphaFoldDB" id="A0A0U5G1D2"/>
<dbReference type="SUPFAM" id="SSF57701">
    <property type="entry name" value="Zn2/Cys6 DNA-binding domain"/>
    <property type="match status" value="2"/>
</dbReference>
<dbReference type="OrthoDB" id="2563500at2759"/>
<dbReference type="Proteomes" id="UP000054771">
    <property type="component" value="Unassembled WGS sequence"/>
</dbReference>
<dbReference type="EMBL" id="CDMC01000005">
    <property type="protein sequence ID" value="CEL05531.1"/>
    <property type="molecule type" value="Genomic_DNA"/>
</dbReference>
<feature type="domain" description="Zn(2)-C6 fungal-type" evidence="5">
    <location>
        <begin position="8"/>
        <end position="40"/>
    </location>
</feature>
<dbReference type="PROSITE" id="PS00463">
    <property type="entry name" value="ZN2_CY6_FUNGAL_1"/>
    <property type="match status" value="1"/>
</dbReference>
<evidence type="ECO:0000256" key="1">
    <source>
        <dbReference type="ARBA" id="ARBA00023015"/>
    </source>
</evidence>
<keyword evidence="2" id="KW-0238">DNA-binding</keyword>
<dbReference type="GO" id="GO:0000981">
    <property type="term" value="F:DNA-binding transcription factor activity, RNA polymerase II-specific"/>
    <property type="evidence" value="ECO:0007669"/>
    <property type="project" value="InterPro"/>
</dbReference>
<dbReference type="PANTHER" id="PTHR37540:SF5">
    <property type="entry name" value="TRANSCRIPTION FACTOR DOMAIN-CONTAINING PROTEIN"/>
    <property type="match status" value="1"/>
</dbReference>
<feature type="domain" description="Zn(2)-C6 fungal-type" evidence="5">
    <location>
        <begin position="68"/>
        <end position="98"/>
    </location>
</feature>
<evidence type="ECO:0000313" key="6">
    <source>
        <dbReference type="EMBL" id="CEL05531.1"/>
    </source>
</evidence>
<evidence type="ECO:0000259" key="5">
    <source>
        <dbReference type="PROSITE" id="PS50048"/>
    </source>
</evidence>
<evidence type="ECO:0000256" key="3">
    <source>
        <dbReference type="ARBA" id="ARBA00023163"/>
    </source>
</evidence>
<dbReference type="CDD" id="cd00067">
    <property type="entry name" value="GAL4"/>
    <property type="match status" value="2"/>
</dbReference>
<sequence length="553" mass="61851">MAPQMPNACLTCAAQKRKCDKTFPACLRCARSKTNRQCVYRGPFDDQLTDYRSGPLVPSSPSFKSAVNCEKCRAGKRACSRDLPVCLRCKRQNTPCDYELGKAYSVDANRRSIPVQSWSPRNRLSKVAISPQPFEDLELSRVRHSVSPLALSAPQYKLRYPIPERDYFPKLIRYYTEACCMPSSYVVQDSLMAHINSFWMSRALADPCLFSTLLYNASAHRDMVHGIPHTYQTLYHHSQVLKILRKRLEEGRQITYETAASVISLTFYSMSGYNTDSALIHRNGLLHMLAKSQNQGPEFEPLTALANLILLGLTVVVNEDPPIIPPVNTSTQTDAFTFKPGCMPSNLLRRAVRSGNRDSLLSSETVFELQDVLDFIDNAEHVPISDLYTLHATTRTKHPTETSAKAESPSPTSQTARIINECCHLATDIFWSLVQNALYPESPSSADDPSTPVPRTSLEMLGAVFLNLDILTWKKHNPEAYLWVALTAAAACDKPESRASFVAVVPPVLTAADTKELSLARECWRYYKWLSGISSSRAEERNVDRGPVTELAC</sequence>
<protein>
    <recommendedName>
        <fullName evidence="5">Zn(2)-C6 fungal-type domain-containing protein</fullName>
    </recommendedName>
</protein>
<evidence type="ECO:0000256" key="2">
    <source>
        <dbReference type="ARBA" id="ARBA00023125"/>
    </source>
</evidence>
<dbReference type="InterPro" id="IPR001138">
    <property type="entry name" value="Zn2Cys6_DnaBD"/>
</dbReference>
<proteinExistence type="predicted"/>
<keyword evidence="4" id="KW-0539">Nucleus</keyword>
<organism evidence="6 7">
    <name type="scientific">Aspergillus calidoustus</name>
    <dbReference type="NCBI Taxonomy" id="454130"/>
    <lineage>
        <taxon>Eukaryota</taxon>
        <taxon>Fungi</taxon>
        <taxon>Dikarya</taxon>
        <taxon>Ascomycota</taxon>
        <taxon>Pezizomycotina</taxon>
        <taxon>Eurotiomycetes</taxon>
        <taxon>Eurotiomycetidae</taxon>
        <taxon>Eurotiales</taxon>
        <taxon>Aspergillaceae</taxon>
        <taxon>Aspergillus</taxon>
        <taxon>Aspergillus subgen. Nidulantes</taxon>
    </lineage>
</organism>
<keyword evidence="1" id="KW-0805">Transcription regulation</keyword>
<evidence type="ECO:0000313" key="7">
    <source>
        <dbReference type="Proteomes" id="UP000054771"/>
    </source>
</evidence>
<dbReference type="GO" id="GO:0008270">
    <property type="term" value="F:zinc ion binding"/>
    <property type="evidence" value="ECO:0007669"/>
    <property type="project" value="InterPro"/>
</dbReference>
<dbReference type="Gene3D" id="4.10.240.10">
    <property type="entry name" value="Zn(2)-C6 fungal-type DNA-binding domain"/>
    <property type="match status" value="2"/>
</dbReference>
<dbReference type="InterPro" id="IPR036864">
    <property type="entry name" value="Zn2-C6_fun-type_DNA-bd_sf"/>
</dbReference>
<dbReference type="SMART" id="SM00066">
    <property type="entry name" value="GAL4"/>
    <property type="match status" value="2"/>
</dbReference>
<dbReference type="PANTHER" id="PTHR37540">
    <property type="entry name" value="TRANSCRIPTION FACTOR (ACR-2), PUTATIVE-RELATED-RELATED"/>
    <property type="match status" value="1"/>
</dbReference>
<name>A0A0U5G1D2_ASPCI</name>